<dbReference type="PANTHER" id="PTHR11709">
    <property type="entry name" value="MULTI-COPPER OXIDASE"/>
    <property type="match status" value="1"/>
</dbReference>
<dbReference type="InterPro" id="IPR011706">
    <property type="entry name" value="Cu-oxidase_C"/>
</dbReference>
<dbReference type="InterPro" id="IPR045087">
    <property type="entry name" value="Cu-oxidase_fam"/>
</dbReference>
<evidence type="ECO:0000256" key="1">
    <source>
        <dbReference type="ARBA" id="ARBA00010609"/>
    </source>
</evidence>
<dbReference type="InterPro" id="IPR001117">
    <property type="entry name" value="Cu-oxidase_2nd"/>
</dbReference>
<dbReference type="GO" id="GO:0016491">
    <property type="term" value="F:oxidoreductase activity"/>
    <property type="evidence" value="ECO:0007669"/>
    <property type="project" value="UniProtKB-KW"/>
</dbReference>
<keyword evidence="5" id="KW-0472">Membrane</keyword>
<protein>
    <recommendedName>
        <fullName evidence="11">Laccase</fullName>
    </recommendedName>
</protein>
<dbReference type="PROSITE" id="PS00080">
    <property type="entry name" value="MULTICOPPER_OXIDASE2"/>
    <property type="match status" value="1"/>
</dbReference>
<comment type="similarity">
    <text evidence="1">Belongs to the multicopper oxidase family.</text>
</comment>
<feature type="domain" description="Plastocyanin-like" evidence="7">
    <location>
        <begin position="670"/>
        <end position="790"/>
    </location>
</feature>
<evidence type="ECO:0000256" key="5">
    <source>
        <dbReference type="SAM" id="Phobius"/>
    </source>
</evidence>
<keyword evidence="10" id="KW-1185">Reference proteome</keyword>
<dbReference type="InterPro" id="IPR011707">
    <property type="entry name" value="Cu-oxidase-like_N"/>
</dbReference>
<keyword evidence="5" id="KW-0812">Transmembrane</keyword>
<keyword evidence="4" id="KW-0186">Copper</keyword>
<name>A0A0E9NED4_SAICN</name>
<evidence type="ECO:0000259" key="8">
    <source>
        <dbReference type="Pfam" id="PF07732"/>
    </source>
</evidence>
<reference evidence="9 10" key="3">
    <citation type="journal article" date="2015" name="Genome Announc.">
        <title>Draft Genome Sequence of the Archiascomycetous Yeast Saitoella complicata.</title>
        <authorList>
            <person name="Yamauchi K."/>
            <person name="Kondo S."/>
            <person name="Hamamoto M."/>
            <person name="Takahashi Y."/>
            <person name="Ogura Y."/>
            <person name="Hayashi T."/>
            <person name="Nishida H."/>
        </authorList>
    </citation>
    <scope>NUCLEOTIDE SEQUENCE [LARGE SCALE GENOMIC DNA]</scope>
    <source>
        <strain evidence="9 10">NRRL Y-17804</strain>
    </source>
</reference>
<evidence type="ECO:0000313" key="10">
    <source>
        <dbReference type="Proteomes" id="UP000033140"/>
    </source>
</evidence>
<dbReference type="InterPro" id="IPR002355">
    <property type="entry name" value="Cu_oxidase_Cu_BS"/>
</dbReference>
<sequence length="830" mass="93235">MHSDRRLIIISNGRDTVHRLYSAAVTRSKTRKPSSDKMIDKKSCKEWSCPIRSRLCYVELRCRSSLIPRIRLIHVLISSVYGFVCIQVAGSSGPSQRAAMLMEVAWPHGRVPHRVQLLRFRSLLAGICYGPRAGLVWKYSGPSSFKRTITWIGSSWRSSDLVISITYKDVGLSTLTPLSLSRTQTTFVSRRSIHRMSFTIFSFIVLCLATLANCMPIFCPCTTKNTTVTSYCENSASSRQCWGDYDIRTNYYDDEAPFRTGVTRTYWLEVTNTTTLAPDGIHRQMITFNGTFPGPTIWANWGDEIEVHVTNKLQDNGTSVHWHGVRQLDTCEEDGVPGVTQMPIPPTGSYTYKFLCSQYGSSWYHSHFSLQYAEGAVGPLTVYGPTSAHYDEDLGPLIISDWRHETAFSDMALLSHSGDHLLQTAVNILLNGTNTYNATETGHITGHHYNVTVEQGKTYKMGLVGALTENAIYFSMDGHKFTIVSNDYVPVEPVEVDYVYIGIGQRYDIVFVASGEIENYWIRAQPAEVGGCAINDNKWNSNAVLRYAGAPAVDPTTSPVLYTDTTDTVHGEYPQTCQENFLPAGQRFTPMVPLNVPPPSFDNFLFAQVGFHWNGSDHPGSHASQLFFVEKHEDVTDVTNLNVSEVFNVLTDINETKCDEHSLIVNFNAPTLLNVMENEDNAPNANVYYLRQQRDEWVYFVVQSEIPIAHPIHLHGHDFFVLGQLHEQFEASHVPSLNLTNPMRRDVAMLPAGGALVLAWKTDNPGAWIMHCHIAWHVGLGLGLQFVELEDEMKSKFTTVTDQDSLWAQNAHAWSEWCMHDLVDQDDSGV</sequence>
<evidence type="ECO:0000256" key="4">
    <source>
        <dbReference type="ARBA" id="ARBA00023008"/>
    </source>
</evidence>
<dbReference type="InterPro" id="IPR008972">
    <property type="entry name" value="Cupredoxin"/>
</dbReference>
<evidence type="ECO:0000313" key="9">
    <source>
        <dbReference type="EMBL" id="GAO48056.1"/>
    </source>
</evidence>
<accession>A0A0E9NED4</accession>
<dbReference type="GO" id="GO:0005507">
    <property type="term" value="F:copper ion binding"/>
    <property type="evidence" value="ECO:0007669"/>
    <property type="project" value="InterPro"/>
</dbReference>
<dbReference type="SUPFAM" id="SSF49503">
    <property type="entry name" value="Cupredoxins"/>
    <property type="match status" value="3"/>
</dbReference>
<feature type="domain" description="Plastocyanin-like" evidence="6">
    <location>
        <begin position="396"/>
        <end position="550"/>
    </location>
</feature>
<keyword evidence="5" id="KW-1133">Transmembrane helix</keyword>
<dbReference type="AlphaFoldDB" id="A0A0E9NED4"/>
<dbReference type="FunFam" id="2.60.40.420:FF:000021">
    <property type="entry name" value="Extracellular dihydrogeodin oxidase/laccase"/>
    <property type="match status" value="1"/>
</dbReference>
<dbReference type="Pfam" id="PF07731">
    <property type="entry name" value="Cu-oxidase_2"/>
    <property type="match status" value="1"/>
</dbReference>
<organism evidence="9 10">
    <name type="scientific">Saitoella complicata (strain BCRC 22490 / CBS 7301 / JCM 7358 / NBRC 10748 / NRRL Y-17804)</name>
    <dbReference type="NCBI Taxonomy" id="698492"/>
    <lineage>
        <taxon>Eukaryota</taxon>
        <taxon>Fungi</taxon>
        <taxon>Dikarya</taxon>
        <taxon>Ascomycota</taxon>
        <taxon>Taphrinomycotina</taxon>
        <taxon>Taphrinomycotina incertae sedis</taxon>
        <taxon>Saitoella</taxon>
    </lineage>
</organism>
<dbReference type="Proteomes" id="UP000033140">
    <property type="component" value="Unassembled WGS sequence"/>
</dbReference>
<dbReference type="CDD" id="cd13901">
    <property type="entry name" value="CuRO_3_MaLCC_like"/>
    <property type="match status" value="1"/>
</dbReference>
<evidence type="ECO:0000259" key="6">
    <source>
        <dbReference type="Pfam" id="PF00394"/>
    </source>
</evidence>
<evidence type="ECO:0000259" key="7">
    <source>
        <dbReference type="Pfam" id="PF07731"/>
    </source>
</evidence>
<dbReference type="Pfam" id="PF07732">
    <property type="entry name" value="Cu-oxidase_3"/>
    <property type="match status" value="1"/>
</dbReference>
<dbReference type="FunFam" id="2.60.40.420:FF:000045">
    <property type="entry name" value="Laccase 2"/>
    <property type="match status" value="1"/>
</dbReference>
<reference evidence="9 10" key="1">
    <citation type="journal article" date="2011" name="J. Gen. Appl. Microbiol.">
        <title>Draft genome sequencing of the enigmatic yeast Saitoella complicata.</title>
        <authorList>
            <person name="Nishida H."/>
            <person name="Hamamoto M."/>
            <person name="Sugiyama J."/>
        </authorList>
    </citation>
    <scope>NUCLEOTIDE SEQUENCE [LARGE SCALE GENOMIC DNA]</scope>
    <source>
        <strain evidence="9 10">NRRL Y-17804</strain>
    </source>
</reference>
<evidence type="ECO:0000256" key="3">
    <source>
        <dbReference type="ARBA" id="ARBA00023002"/>
    </source>
</evidence>
<dbReference type="STRING" id="698492.A0A0E9NED4"/>
<keyword evidence="3" id="KW-0560">Oxidoreductase</keyword>
<feature type="domain" description="Plastocyanin-like" evidence="8">
    <location>
        <begin position="272"/>
        <end position="385"/>
    </location>
</feature>
<dbReference type="Gene3D" id="2.60.40.420">
    <property type="entry name" value="Cupredoxins - blue copper proteins"/>
    <property type="match status" value="3"/>
</dbReference>
<dbReference type="PANTHER" id="PTHR11709:SF71">
    <property type="entry name" value="OXIDOREDUCTASE TPCJ"/>
    <property type="match status" value="1"/>
</dbReference>
<reference evidence="9 10" key="2">
    <citation type="journal article" date="2014" name="J. Gen. Appl. Microbiol.">
        <title>The early diverging ascomycetous budding yeast Saitoella complicata has three histone deacetylases belonging to the Clr6, Hos2, and Rpd3 lineages.</title>
        <authorList>
            <person name="Nishida H."/>
            <person name="Matsumoto T."/>
            <person name="Kondo S."/>
            <person name="Hamamoto M."/>
            <person name="Yoshikawa H."/>
        </authorList>
    </citation>
    <scope>NUCLEOTIDE SEQUENCE [LARGE SCALE GENOMIC DNA]</scope>
    <source>
        <strain evidence="9 10">NRRL Y-17804</strain>
    </source>
</reference>
<keyword evidence="2" id="KW-0479">Metal-binding</keyword>
<evidence type="ECO:0008006" key="11">
    <source>
        <dbReference type="Google" id="ProtNLM"/>
    </source>
</evidence>
<feature type="transmembrane region" description="Helical" evidence="5">
    <location>
        <begin position="198"/>
        <end position="218"/>
    </location>
</feature>
<evidence type="ECO:0000256" key="2">
    <source>
        <dbReference type="ARBA" id="ARBA00022723"/>
    </source>
</evidence>
<comment type="caution">
    <text evidence="9">The sequence shown here is derived from an EMBL/GenBank/DDBJ whole genome shotgun (WGS) entry which is preliminary data.</text>
</comment>
<dbReference type="Pfam" id="PF00394">
    <property type="entry name" value="Cu-oxidase"/>
    <property type="match status" value="1"/>
</dbReference>
<gene>
    <name evidence="9" type="ORF">G7K_2244-t1</name>
</gene>
<proteinExistence type="inferred from homology"/>
<dbReference type="CDD" id="cd13854">
    <property type="entry name" value="CuRO_1_MaLCC_like"/>
    <property type="match status" value="1"/>
</dbReference>
<dbReference type="EMBL" id="BACD03000012">
    <property type="protein sequence ID" value="GAO48056.1"/>
    <property type="molecule type" value="Genomic_DNA"/>
</dbReference>